<evidence type="ECO:0000313" key="8">
    <source>
        <dbReference type="EMBL" id="MFC7359902.1"/>
    </source>
</evidence>
<dbReference type="CDD" id="cd00446">
    <property type="entry name" value="GrpE"/>
    <property type="match status" value="1"/>
</dbReference>
<dbReference type="SUPFAM" id="SSF51064">
    <property type="entry name" value="Head domain of nucleotide exchange factor GrpE"/>
    <property type="match status" value="1"/>
</dbReference>
<dbReference type="PRINTS" id="PR00773">
    <property type="entry name" value="GRPEPROTEIN"/>
</dbReference>
<keyword evidence="6" id="KW-0175">Coiled coil</keyword>
<dbReference type="InterPro" id="IPR013805">
    <property type="entry name" value="GrpE_CC"/>
</dbReference>
<dbReference type="PROSITE" id="PS01071">
    <property type="entry name" value="GRPE"/>
    <property type="match status" value="1"/>
</dbReference>
<dbReference type="SUPFAM" id="SSF58014">
    <property type="entry name" value="Coiled-coil domain of nucleotide exchange factor GrpE"/>
    <property type="match status" value="1"/>
</dbReference>
<organism evidence="8 9">
    <name type="scientific">Nocardioides astragali</name>
    <dbReference type="NCBI Taxonomy" id="1776736"/>
    <lineage>
        <taxon>Bacteria</taxon>
        <taxon>Bacillati</taxon>
        <taxon>Actinomycetota</taxon>
        <taxon>Actinomycetes</taxon>
        <taxon>Propionibacteriales</taxon>
        <taxon>Nocardioidaceae</taxon>
        <taxon>Nocardioides</taxon>
    </lineage>
</organism>
<gene>
    <name evidence="3 8" type="primary">grpE</name>
    <name evidence="8" type="ORF">ACFQO6_06435</name>
</gene>
<evidence type="ECO:0000256" key="3">
    <source>
        <dbReference type="HAMAP-Rule" id="MF_01151"/>
    </source>
</evidence>
<evidence type="ECO:0000256" key="5">
    <source>
        <dbReference type="RuleBase" id="RU004478"/>
    </source>
</evidence>
<dbReference type="Gene3D" id="3.90.20.20">
    <property type="match status" value="1"/>
</dbReference>
<evidence type="ECO:0000256" key="6">
    <source>
        <dbReference type="SAM" id="Coils"/>
    </source>
</evidence>
<dbReference type="HAMAP" id="MF_01151">
    <property type="entry name" value="GrpE"/>
    <property type="match status" value="1"/>
</dbReference>
<dbReference type="Pfam" id="PF01025">
    <property type="entry name" value="GrpE"/>
    <property type="match status" value="1"/>
</dbReference>
<comment type="subcellular location">
    <subcellularLocation>
        <location evidence="3">Cytoplasm</location>
    </subcellularLocation>
</comment>
<keyword evidence="9" id="KW-1185">Reference proteome</keyword>
<keyword evidence="3" id="KW-0963">Cytoplasm</keyword>
<name>A0ABW2MY02_9ACTN</name>
<evidence type="ECO:0000256" key="4">
    <source>
        <dbReference type="RuleBase" id="RU000639"/>
    </source>
</evidence>
<comment type="subunit">
    <text evidence="3">Homodimer.</text>
</comment>
<dbReference type="Proteomes" id="UP001596524">
    <property type="component" value="Unassembled WGS sequence"/>
</dbReference>
<evidence type="ECO:0000256" key="1">
    <source>
        <dbReference type="ARBA" id="ARBA00009054"/>
    </source>
</evidence>
<proteinExistence type="inferred from homology"/>
<evidence type="ECO:0000256" key="7">
    <source>
        <dbReference type="SAM" id="MobiDB-lite"/>
    </source>
</evidence>
<feature type="region of interest" description="Disordered" evidence="7">
    <location>
        <begin position="1"/>
        <end position="75"/>
    </location>
</feature>
<comment type="caution">
    <text evidence="8">The sequence shown here is derived from an EMBL/GenBank/DDBJ whole genome shotgun (WGS) entry which is preliminary data.</text>
</comment>
<comment type="similarity">
    <text evidence="1 3 5">Belongs to the GrpE family.</text>
</comment>
<sequence>MTERPAEPDLGPDVSDQPEGEPAVAPSPEGFGDAAGEAPSQTEVEEQVAGDAVAGDDSGTAEERPDDIDTDTEEDELAAMKGLLADLTNDLQRLQAEYANYRKRVDRDRQLVAESAAYKALTPVVEVLDTIDRAKEHGELEGGLKAVAEQLERVVAAAGLVRFGEPGDAFDPTLHEALSHLGTDADVEVTTVKHVAKGGYRLGDRVVRAAQVLVVDPAEA</sequence>
<dbReference type="RefSeq" id="WP_255890848.1">
    <property type="nucleotide sequence ID" value="NZ_JAFMZM010000003.1"/>
</dbReference>
<keyword evidence="2 3" id="KW-0143">Chaperone</keyword>
<protein>
    <recommendedName>
        <fullName evidence="3 4">Protein GrpE</fullName>
    </recommendedName>
    <alternativeName>
        <fullName evidence="3">HSP-70 cofactor</fullName>
    </alternativeName>
</protein>
<dbReference type="PANTHER" id="PTHR21237:SF23">
    <property type="entry name" value="GRPE PROTEIN HOMOLOG, MITOCHONDRIAL"/>
    <property type="match status" value="1"/>
</dbReference>
<dbReference type="PANTHER" id="PTHR21237">
    <property type="entry name" value="GRPE PROTEIN"/>
    <property type="match status" value="1"/>
</dbReference>
<dbReference type="InterPro" id="IPR009012">
    <property type="entry name" value="GrpE_head"/>
</dbReference>
<reference evidence="9" key="1">
    <citation type="journal article" date="2019" name="Int. J. Syst. Evol. Microbiol.">
        <title>The Global Catalogue of Microorganisms (GCM) 10K type strain sequencing project: providing services to taxonomists for standard genome sequencing and annotation.</title>
        <authorList>
            <consortium name="The Broad Institute Genomics Platform"/>
            <consortium name="The Broad Institute Genome Sequencing Center for Infectious Disease"/>
            <person name="Wu L."/>
            <person name="Ma J."/>
        </authorList>
    </citation>
    <scope>NUCLEOTIDE SEQUENCE [LARGE SCALE GENOMIC DNA]</scope>
    <source>
        <strain evidence="9">FCH27</strain>
    </source>
</reference>
<evidence type="ECO:0000256" key="2">
    <source>
        <dbReference type="ARBA" id="ARBA00023186"/>
    </source>
</evidence>
<keyword evidence="3 4" id="KW-0346">Stress response</keyword>
<evidence type="ECO:0000313" key="9">
    <source>
        <dbReference type="Proteomes" id="UP001596524"/>
    </source>
</evidence>
<accession>A0ABW2MY02</accession>
<feature type="compositionally biased region" description="Acidic residues" evidence="7">
    <location>
        <begin position="64"/>
        <end position="75"/>
    </location>
</feature>
<dbReference type="InterPro" id="IPR000740">
    <property type="entry name" value="GrpE"/>
</dbReference>
<feature type="coiled-coil region" evidence="6">
    <location>
        <begin position="77"/>
        <end position="111"/>
    </location>
</feature>
<dbReference type="EMBL" id="JBHTCH010000005">
    <property type="protein sequence ID" value="MFC7359902.1"/>
    <property type="molecule type" value="Genomic_DNA"/>
</dbReference>
<comment type="function">
    <text evidence="3 4">Participates actively in the response to hyperosmotic and heat shock by preventing the aggregation of stress-denatured proteins, in association with DnaK and GrpE. It is the nucleotide exchange factor for DnaK and may function as a thermosensor. Unfolded proteins bind initially to DnaJ; upon interaction with the DnaJ-bound protein, DnaK hydrolyzes its bound ATP, resulting in the formation of a stable complex. GrpE releases ADP from DnaK; ATP binding to DnaK triggers the release of the substrate protein, thus completing the reaction cycle. Several rounds of ATP-dependent interactions between DnaJ, DnaK and GrpE are required for fully efficient folding.</text>
</comment>
<dbReference type="Gene3D" id="2.30.22.10">
    <property type="entry name" value="Head domain of nucleotide exchange factor GrpE"/>
    <property type="match status" value="1"/>
</dbReference>